<feature type="domain" description="PIN" evidence="9">
    <location>
        <begin position="16"/>
        <end position="132"/>
    </location>
</feature>
<feature type="binding site" evidence="8">
    <location>
        <position position="107"/>
    </location>
    <ligand>
        <name>Mg(2+)</name>
        <dbReference type="ChEBI" id="CHEBI:18420"/>
    </ligand>
</feature>
<keyword evidence="8" id="KW-0800">Toxin</keyword>
<dbReference type="EC" id="3.1.-.-" evidence="8"/>
<name>A0A290Q8L0_9BACT</name>
<dbReference type="OrthoDB" id="195672at2"/>
<dbReference type="EMBL" id="CP023344">
    <property type="protein sequence ID" value="ATC64989.1"/>
    <property type="molecule type" value="Genomic_DNA"/>
</dbReference>
<dbReference type="GO" id="GO:0016787">
    <property type="term" value="F:hydrolase activity"/>
    <property type="evidence" value="ECO:0007669"/>
    <property type="project" value="UniProtKB-KW"/>
</dbReference>
<evidence type="ECO:0000256" key="7">
    <source>
        <dbReference type="ARBA" id="ARBA00038093"/>
    </source>
</evidence>
<dbReference type="Gene3D" id="3.40.50.1010">
    <property type="entry name" value="5'-nuclease"/>
    <property type="match status" value="1"/>
</dbReference>
<dbReference type="InterPro" id="IPR002716">
    <property type="entry name" value="PIN_dom"/>
</dbReference>
<keyword evidence="6 8" id="KW-0460">Magnesium</keyword>
<evidence type="ECO:0000256" key="6">
    <source>
        <dbReference type="ARBA" id="ARBA00022842"/>
    </source>
</evidence>
<dbReference type="GO" id="GO:0090729">
    <property type="term" value="F:toxin activity"/>
    <property type="evidence" value="ECO:0007669"/>
    <property type="project" value="UniProtKB-KW"/>
</dbReference>
<reference evidence="10 11" key="1">
    <citation type="submission" date="2017-09" db="EMBL/GenBank/DDBJ databases">
        <title>Complete genome sequence of Verrucomicrobial strain HZ-65, isolated from freshwater.</title>
        <authorList>
            <person name="Choi A."/>
        </authorList>
    </citation>
    <scope>NUCLEOTIDE SEQUENCE [LARGE SCALE GENOMIC DNA]</scope>
    <source>
        <strain evidence="10 11">HZ-65</strain>
    </source>
</reference>
<keyword evidence="5 8" id="KW-0378">Hydrolase</keyword>
<keyword evidence="11" id="KW-1185">Reference proteome</keyword>
<evidence type="ECO:0000256" key="3">
    <source>
        <dbReference type="ARBA" id="ARBA00022722"/>
    </source>
</evidence>
<keyword evidence="3 8" id="KW-0540">Nuclease</keyword>
<dbReference type="InterPro" id="IPR022907">
    <property type="entry name" value="VapC_family"/>
</dbReference>
<evidence type="ECO:0000259" key="9">
    <source>
        <dbReference type="Pfam" id="PF01850"/>
    </source>
</evidence>
<gene>
    <name evidence="8" type="primary">vapC</name>
    <name evidence="10" type="ORF">CMV30_14010</name>
</gene>
<dbReference type="GO" id="GO:0000287">
    <property type="term" value="F:magnesium ion binding"/>
    <property type="evidence" value="ECO:0007669"/>
    <property type="project" value="UniProtKB-UniRule"/>
</dbReference>
<dbReference type="HAMAP" id="MF_00265">
    <property type="entry name" value="VapC_Nob1"/>
    <property type="match status" value="1"/>
</dbReference>
<dbReference type="AlphaFoldDB" id="A0A290Q8L0"/>
<dbReference type="SUPFAM" id="SSF88723">
    <property type="entry name" value="PIN domain-like"/>
    <property type="match status" value="1"/>
</dbReference>
<proteinExistence type="inferred from homology"/>
<dbReference type="PANTHER" id="PTHR33653:SF1">
    <property type="entry name" value="RIBONUCLEASE VAPC2"/>
    <property type="match status" value="1"/>
</dbReference>
<dbReference type="GO" id="GO:0004540">
    <property type="term" value="F:RNA nuclease activity"/>
    <property type="evidence" value="ECO:0007669"/>
    <property type="project" value="InterPro"/>
</dbReference>
<feature type="binding site" evidence="8">
    <location>
        <position position="19"/>
    </location>
    <ligand>
        <name>Mg(2+)</name>
        <dbReference type="ChEBI" id="CHEBI:18420"/>
    </ligand>
</feature>
<evidence type="ECO:0000256" key="2">
    <source>
        <dbReference type="ARBA" id="ARBA00022649"/>
    </source>
</evidence>
<dbReference type="PANTHER" id="PTHR33653">
    <property type="entry name" value="RIBONUCLEASE VAPC2"/>
    <property type="match status" value="1"/>
</dbReference>
<evidence type="ECO:0000313" key="11">
    <source>
        <dbReference type="Proteomes" id="UP000217265"/>
    </source>
</evidence>
<evidence type="ECO:0000256" key="5">
    <source>
        <dbReference type="ARBA" id="ARBA00022801"/>
    </source>
</evidence>
<comment type="function">
    <text evidence="8">Toxic component of a toxin-antitoxin (TA) system. An RNase.</text>
</comment>
<dbReference type="InterPro" id="IPR029060">
    <property type="entry name" value="PIN-like_dom_sf"/>
</dbReference>
<keyword evidence="2 8" id="KW-1277">Toxin-antitoxin system</keyword>
<dbReference type="Pfam" id="PF01850">
    <property type="entry name" value="PIN"/>
    <property type="match status" value="1"/>
</dbReference>
<comment type="cofactor">
    <cofactor evidence="1 8">
        <name>Mg(2+)</name>
        <dbReference type="ChEBI" id="CHEBI:18420"/>
    </cofactor>
</comment>
<keyword evidence="4 8" id="KW-0479">Metal-binding</keyword>
<comment type="similarity">
    <text evidence="7 8">Belongs to the PINc/VapC protein family.</text>
</comment>
<evidence type="ECO:0000256" key="1">
    <source>
        <dbReference type="ARBA" id="ARBA00001946"/>
    </source>
</evidence>
<evidence type="ECO:0000313" key="10">
    <source>
        <dbReference type="EMBL" id="ATC64989.1"/>
    </source>
</evidence>
<dbReference type="InterPro" id="IPR050556">
    <property type="entry name" value="Type_II_TA_system_RNase"/>
</dbReference>
<evidence type="ECO:0000256" key="8">
    <source>
        <dbReference type="HAMAP-Rule" id="MF_00265"/>
    </source>
</evidence>
<sequence>MFSTLPKTPLLMANLVLPDSNFFVNCARAGTDPFRQLGARSDDYEFATCGMVVLEVCRGRRDPNILRRFQENFGVMIFIPTSNQIWERAAQLAWSLDRKGAIIQAQDVLIAAHALQTDATVLTFDAHFHYIPGLRVVDHLD</sequence>
<dbReference type="KEGG" id="vbh:CMV30_14010"/>
<evidence type="ECO:0000256" key="4">
    <source>
        <dbReference type="ARBA" id="ARBA00022723"/>
    </source>
</evidence>
<organism evidence="10 11">
    <name type="scientific">Nibricoccus aquaticus</name>
    <dbReference type="NCBI Taxonomy" id="2576891"/>
    <lineage>
        <taxon>Bacteria</taxon>
        <taxon>Pseudomonadati</taxon>
        <taxon>Verrucomicrobiota</taxon>
        <taxon>Opitutia</taxon>
        <taxon>Opitutales</taxon>
        <taxon>Opitutaceae</taxon>
        <taxon>Nibricoccus</taxon>
    </lineage>
</organism>
<dbReference type="Proteomes" id="UP000217265">
    <property type="component" value="Chromosome"/>
</dbReference>
<protein>
    <recommendedName>
        <fullName evidence="8">Ribonuclease VapC</fullName>
        <shortName evidence="8">RNase VapC</shortName>
        <ecNumber evidence="8">3.1.-.-</ecNumber>
    </recommendedName>
    <alternativeName>
        <fullName evidence="8">Toxin VapC</fullName>
    </alternativeName>
</protein>
<accession>A0A290Q8L0</accession>